<comment type="similarity">
    <text evidence="2">Belongs to the multi antimicrobial extrusion (MATE) (TC 2.A.66.1) family.</text>
</comment>
<evidence type="ECO:0000256" key="5">
    <source>
        <dbReference type="ARBA" id="ARBA00023136"/>
    </source>
</evidence>
<evidence type="ECO:0000256" key="2">
    <source>
        <dbReference type="ARBA" id="ARBA00010199"/>
    </source>
</evidence>
<keyword evidence="4 6" id="KW-1133">Transmembrane helix</keyword>
<dbReference type="AlphaFoldDB" id="A0A8J2T2T3"/>
<evidence type="ECO:0000256" key="6">
    <source>
        <dbReference type="SAM" id="Phobius"/>
    </source>
</evidence>
<accession>A0A8J2T2T3</accession>
<keyword evidence="5 6" id="KW-0472">Membrane</keyword>
<dbReference type="EMBL" id="CAKKNE010000006">
    <property type="protein sequence ID" value="CAH0379625.1"/>
    <property type="molecule type" value="Genomic_DNA"/>
</dbReference>
<comment type="caution">
    <text evidence="8">The sequence shown here is derived from an EMBL/GenBank/DDBJ whole genome shotgun (WGS) entry which is preliminary data.</text>
</comment>
<feature type="transmembrane region" description="Helical" evidence="6">
    <location>
        <begin position="145"/>
        <end position="162"/>
    </location>
</feature>
<evidence type="ECO:0000313" key="9">
    <source>
        <dbReference type="Proteomes" id="UP000789595"/>
    </source>
</evidence>
<evidence type="ECO:0008006" key="10">
    <source>
        <dbReference type="Google" id="ProtNLM"/>
    </source>
</evidence>
<dbReference type="NCBIfam" id="TIGR00797">
    <property type="entry name" value="matE"/>
    <property type="match status" value="1"/>
</dbReference>
<dbReference type="GO" id="GO:0016020">
    <property type="term" value="C:membrane"/>
    <property type="evidence" value="ECO:0007669"/>
    <property type="project" value="UniProtKB-SubCell"/>
</dbReference>
<protein>
    <recommendedName>
        <fullName evidence="10">Multidrug and toxic compound extrusion protein</fullName>
    </recommendedName>
</protein>
<evidence type="ECO:0000256" key="1">
    <source>
        <dbReference type="ARBA" id="ARBA00004141"/>
    </source>
</evidence>
<dbReference type="GO" id="GO:0042910">
    <property type="term" value="F:xenobiotic transmembrane transporter activity"/>
    <property type="evidence" value="ECO:0007669"/>
    <property type="project" value="InterPro"/>
</dbReference>
<dbReference type="OrthoDB" id="2126698at2759"/>
<feature type="transmembrane region" description="Helical" evidence="6">
    <location>
        <begin position="111"/>
        <end position="133"/>
    </location>
</feature>
<feature type="signal peptide" evidence="7">
    <location>
        <begin position="1"/>
        <end position="19"/>
    </location>
</feature>
<proteinExistence type="inferred from homology"/>
<gene>
    <name evidence="8" type="ORF">PECAL_6P12530</name>
</gene>
<comment type="subcellular location">
    <subcellularLocation>
        <location evidence="1">Membrane</location>
        <topology evidence="1">Multi-pass membrane protein</topology>
    </subcellularLocation>
</comment>
<feature type="transmembrane region" description="Helical" evidence="6">
    <location>
        <begin position="379"/>
        <end position="404"/>
    </location>
</feature>
<feature type="transmembrane region" description="Helical" evidence="6">
    <location>
        <begin position="229"/>
        <end position="253"/>
    </location>
</feature>
<name>A0A8J2T2T3_9STRA</name>
<keyword evidence="9" id="KW-1185">Reference proteome</keyword>
<dbReference type="InterPro" id="IPR002528">
    <property type="entry name" value="MATE_fam"/>
</dbReference>
<evidence type="ECO:0000256" key="3">
    <source>
        <dbReference type="ARBA" id="ARBA00022692"/>
    </source>
</evidence>
<organism evidence="8 9">
    <name type="scientific">Pelagomonas calceolata</name>
    <dbReference type="NCBI Taxonomy" id="35677"/>
    <lineage>
        <taxon>Eukaryota</taxon>
        <taxon>Sar</taxon>
        <taxon>Stramenopiles</taxon>
        <taxon>Ochrophyta</taxon>
        <taxon>Pelagophyceae</taxon>
        <taxon>Pelagomonadales</taxon>
        <taxon>Pelagomonadaceae</taxon>
        <taxon>Pelagomonas</taxon>
    </lineage>
</organism>
<feature type="transmembrane region" description="Helical" evidence="6">
    <location>
        <begin position="416"/>
        <end position="438"/>
    </location>
</feature>
<reference evidence="8" key="1">
    <citation type="submission" date="2021-11" db="EMBL/GenBank/DDBJ databases">
        <authorList>
            <consortium name="Genoscope - CEA"/>
            <person name="William W."/>
        </authorList>
    </citation>
    <scope>NUCLEOTIDE SEQUENCE</scope>
</reference>
<dbReference type="InterPro" id="IPR044644">
    <property type="entry name" value="DinF-like"/>
</dbReference>
<feature type="chain" id="PRO_5035222961" description="Multidrug and toxic compound extrusion protein" evidence="7">
    <location>
        <begin position="20"/>
        <end position="508"/>
    </location>
</feature>
<dbReference type="PANTHER" id="PTHR42893:SF46">
    <property type="entry name" value="PROTEIN DETOXIFICATION 44, CHLOROPLASTIC"/>
    <property type="match status" value="1"/>
</dbReference>
<dbReference type="Proteomes" id="UP000789595">
    <property type="component" value="Unassembled WGS sequence"/>
</dbReference>
<feature type="transmembrane region" description="Helical" evidence="6">
    <location>
        <begin position="188"/>
        <end position="208"/>
    </location>
</feature>
<feature type="transmembrane region" description="Helical" evidence="6">
    <location>
        <begin position="458"/>
        <end position="482"/>
    </location>
</feature>
<feature type="transmembrane region" description="Helical" evidence="6">
    <location>
        <begin position="289"/>
        <end position="310"/>
    </location>
</feature>
<dbReference type="GO" id="GO:0015297">
    <property type="term" value="F:antiporter activity"/>
    <property type="evidence" value="ECO:0007669"/>
    <property type="project" value="InterPro"/>
</dbReference>
<evidence type="ECO:0000313" key="8">
    <source>
        <dbReference type="EMBL" id="CAH0379625.1"/>
    </source>
</evidence>
<keyword evidence="3 6" id="KW-0812">Transmembrane</keyword>
<feature type="transmembrane region" description="Helical" evidence="6">
    <location>
        <begin position="339"/>
        <end position="359"/>
    </location>
</feature>
<keyword evidence="7" id="KW-0732">Signal</keyword>
<sequence length="508" mass="52195">MRTHLLAPLLLQAHSLVVARLPPTPQRRLTKRHSSASLESLKVVGGETGKNLVLPRGDALDGTITKLAVPAVLNFLILPLVGTVDTLWVGKLGDPTALAALGAANQVFSSIFFVVSFVPSVVTPLVAAAHASGDETLVRKRVRDALWISTCIGATASLLLFANPKRALGLALPATAASEVWSQATKYLTIRAGALVPAMVAFVGFAAFRGRLDVQTPLRITLFSQMMNVVLDPILIFGAGLGVGGAALATAAAEVTSALTYTLLLLKRGTLQLAANPLKALKPPPLGSLLPLLTGGAGVLARSVALNIAFLSVTRATQAIDPAGNAAAAHTIAMQVWQLGGVVLFALSSVAAVLVPAAMNAPKEEGGGVSRAKGVADRMLGWGLCAGVALAILQLAALPLLNVFSPVASIREAARAPAAIGAALQLLNGVTFVAEGIMQGHQAFFPLARNAAVAAGGLVLSLRTFGGTLSGVWCSFAVFNAIRFAGAFRHHLVTGPLGSRARAEAAHH</sequence>
<evidence type="ECO:0000256" key="4">
    <source>
        <dbReference type="ARBA" id="ARBA00022989"/>
    </source>
</evidence>
<dbReference type="PANTHER" id="PTHR42893">
    <property type="entry name" value="PROTEIN DETOXIFICATION 44, CHLOROPLASTIC-RELATED"/>
    <property type="match status" value="1"/>
</dbReference>
<dbReference type="Pfam" id="PF01554">
    <property type="entry name" value="MatE"/>
    <property type="match status" value="1"/>
</dbReference>
<evidence type="ECO:0000256" key="7">
    <source>
        <dbReference type="SAM" id="SignalP"/>
    </source>
</evidence>